<gene>
    <name evidence="2" type="ORF">GCM10008090_17680</name>
</gene>
<comment type="caution">
    <text evidence="2">The sequence shown here is derived from an EMBL/GenBank/DDBJ whole genome shotgun (WGS) entry which is preliminary data.</text>
</comment>
<dbReference type="Proteomes" id="UP000614811">
    <property type="component" value="Unassembled WGS sequence"/>
</dbReference>
<dbReference type="AlphaFoldDB" id="A0A918VK98"/>
<evidence type="ECO:0000313" key="2">
    <source>
        <dbReference type="EMBL" id="GHA08290.1"/>
    </source>
</evidence>
<dbReference type="RefSeq" id="WP_189399938.1">
    <property type="nucleotide sequence ID" value="NZ_BMXA01000002.1"/>
</dbReference>
<dbReference type="EMBL" id="BMXA01000002">
    <property type="protein sequence ID" value="GHA08290.1"/>
    <property type="molecule type" value="Genomic_DNA"/>
</dbReference>
<evidence type="ECO:0000256" key="1">
    <source>
        <dbReference type="SAM" id="MobiDB-lite"/>
    </source>
</evidence>
<reference evidence="2" key="1">
    <citation type="journal article" date="2014" name="Int. J. Syst. Evol. Microbiol.">
        <title>Complete genome sequence of Corynebacterium casei LMG S-19264T (=DSM 44701T), isolated from a smear-ripened cheese.</title>
        <authorList>
            <consortium name="US DOE Joint Genome Institute (JGI-PGF)"/>
            <person name="Walter F."/>
            <person name="Albersmeier A."/>
            <person name="Kalinowski J."/>
            <person name="Ruckert C."/>
        </authorList>
    </citation>
    <scope>NUCLEOTIDE SEQUENCE</scope>
    <source>
        <strain evidence="2">KCTC 12711</strain>
    </source>
</reference>
<protein>
    <submittedName>
        <fullName evidence="2">Uncharacterized protein</fullName>
    </submittedName>
</protein>
<keyword evidence="3" id="KW-1185">Reference proteome</keyword>
<evidence type="ECO:0000313" key="3">
    <source>
        <dbReference type="Proteomes" id="UP000614811"/>
    </source>
</evidence>
<proteinExistence type="predicted"/>
<name>A0A918VK98_9GAMM</name>
<sequence length="508" mass="56287">MLALSSKIVRGWLEIAQHVGAVCGQRARASSVLLVGACVLMYSVSSHSQTYRVPPAGESEFDNKSDAYVKDWRTSVPKEDYEDTEFGELMYNEASTPTRLEVLRLLSKDTPSVLVFLTAVSMGLDIESVLQASVRYQPEKSRDMTASAIDILPLLPDSPDYVYSSYDLEDLDRAGPSDPYSAKEVAKRFFDGRDVLMPAPDWVDGQYHFLASAAELNELVDDSEGVRWYHSKSSIDVAKRPIFVSLYEGTQSILIDDEARVKSALRADPDALLPVVFVFNRVREFPADKLPDYPKTIKGIQRAYTERGLMLTPTPEWEKGEYHLYAKIDEFVEVFDIPEEEDFEPEAWQRLLTEAKEYSVPDTSFLAVIIGGDTGDDNENSALTYSEYHQYAQWDDPRTEADYPYVSAGSGDDDDERDQSDSGGISVKAIVGKGIILNRPDLIAALKALGVEEVPLAFYYVDNARVKPYVKRPQALVESVLGIRQPTGGSYGGGGGVSPPCASPPCTE</sequence>
<feature type="region of interest" description="Disordered" evidence="1">
    <location>
        <begin position="488"/>
        <end position="508"/>
    </location>
</feature>
<organism evidence="2 3">
    <name type="scientific">Arenicella chitinivorans</name>
    <dbReference type="NCBI Taxonomy" id="1329800"/>
    <lineage>
        <taxon>Bacteria</taxon>
        <taxon>Pseudomonadati</taxon>
        <taxon>Pseudomonadota</taxon>
        <taxon>Gammaproteobacteria</taxon>
        <taxon>Arenicellales</taxon>
        <taxon>Arenicellaceae</taxon>
        <taxon>Arenicella</taxon>
    </lineage>
</organism>
<reference evidence="2" key="2">
    <citation type="submission" date="2020-09" db="EMBL/GenBank/DDBJ databases">
        <authorList>
            <person name="Sun Q."/>
            <person name="Kim S."/>
        </authorList>
    </citation>
    <scope>NUCLEOTIDE SEQUENCE</scope>
    <source>
        <strain evidence="2">KCTC 12711</strain>
    </source>
</reference>
<feature type="region of interest" description="Disordered" evidence="1">
    <location>
        <begin position="400"/>
        <end position="423"/>
    </location>
</feature>
<accession>A0A918VK98</accession>